<evidence type="ECO:0000313" key="9">
    <source>
        <dbReference type="Proteomes" id="UP000290848"/>
    </source>
</evidence>
<evidence type="ECO:0000256" key="3">
    <source>
        <dbReference type="ARBA" id="ARBA00023082"/>
    </source>
</evidence>
<reference evidence="8 9" key="1">
    <citation type="submission" date="2018-12" db="EMBL/GenBank/DDBJ databases">
        <title>The Draft Genome Sequence of the Soil Bacterium Pedobacter tournemirensis R1.</title>
        <authorList>
            <person name="He J."/>
        </authorList>
    </citation>
    <scope>NUCLEOTIDE SEQUENCE [LARGE SCALE GENOMIC DNA]</scope>
    <source>
        <strain evidence="8 9">R1</strain>
    </source>
</reference>
<reference evidence="7 10" key="2">
    <citation type="submission" date="2019-09" db="EMBL/GenBank/DDBJ databases">
        <title>Pararcticibacter amylolyticus gen. nov., sp. nov., isolated from a rottenly hemp rope, and reclassification of Pedobacter tournemirensis as Pararcticibacter tournemirensis comb. nov.</title>
        <authorList>
            <person name="Cai Y."/>
        </authorList>
    </citation>
    <scope>NUCLEOTIDE SEQUENCE [LARGE SCALE GENOMIC DNA]</scope>
    <source>
        <strain evidence="7 10">TF5-37.2-LB10</strain>
    </source>
</reference>
<dbReference type="NCBIfam" id="TIGR02937">
    <property type="entry name" value="sigma70-ECF"/>
    <property type="match status" value="1"/>
</dbReference>
<dbReference type="InterPro" id="IPR039425">
    <property type="entry name" value="RNA_pol_sigma-70-like"/>
</dbReference>
<name>A0A4Q0M544_9SPHI</name>
<dbReference type="Gene3D" id="1.10.1740.10">
    <property type="match status" value="1"/>
</dbReference>
<dbReference type="Pfam" id="PF04542">
    <property type="entry name" value="Sigma70_r2"/>
    <property type="match status" value="1"/>
</dbReference>
<evidence type="ECO:0000313" key="7">
    <source>
        <dbReference type="EMBL" id="KAA8477966.1"/>
    </source>
</evidence>
<evidence type="ECO:0000256" key="4">
    <source>
        <dbReference type="ARBA" id="ARBA00023163"/>
    </source>
</evidence>
<dbReference type="Proteomes" id="UP000322918">
    <property type="component" value="Unassembled WGS sequence"/>
</dbReference>
<dbReference type="InterPro" id="IPR036388">
    <property type="entry name" value="WH-like_DNA-bd_sf"/>
</dbReference>
<comment type="caution">
    <text evidence="8">The sequence shown here is derived from an EMBL/GenBank/DDBJ whole genome shotgun (WGS) entry which is preliminary data.</text>
</comment>
<evidence type="ECO:0000259" key="5">
    <source>
        <dbReference type="Pfam" id="PF04542"/>
    </source>
</evidence>
<dbReference type="InterPro" id="IPR013249">
    <property type="entry name" value="RNA_pol_sigma70_r4_t2"/>
</dbReference>
<dbReference type="AlphaFoldDB" id="A0A4Q0M544"/>
<proteinExistence type="inferred from homology"/>
<evidence type="ECO:0000256" key="1">
    <source>
        <dbReference type="ARBA" id="ARBA00010641"/>
    </source>
</evidence>
<dbReference type="InterPro" id="IPR013325">
    <property type="entry name" value="RNA_pol_sigma_r2"/>
</dbReference>
<dbReference type="GO" id="GO:0006352">
    <property type="term" value="P:DNA-templated transcription initiation"/>
    <property type="evidence" value="ECO:0007669"/>
    <property type="project" value="InterPro"/>
</dbReference>
<feature type="domain" description="RNA polymerase sigma factor 70 region 4 type 2" evidence="6">
    <location>
        <begin position="122"/>
        <end position="171"/>
    </location>
</feature>
<dbReference type="EMBL" id="VWNE01000035">
    <property type="protein sequence ID" value="KAA8477966.1"/>
    <property type="molecule type" value="Genomic_DNA"/>
</dbReference>
<dbReference type="OrthoDB" id="1491902at2"/>
<dbReference type="GO" id="GO:0016987">
    <property type="term" value="F:sigma factor activity"/>
    <property type="evidence" value="ECO:0007669"/>
    <property type="project" value="UniProtKB-KW"/>
</dbReference>
<dbReference type="Gene3D" id="1.10.10.10">
    <property type="entry name" value="Winged helix-like DNA-binding domain superfamily/Winged helix DNA-binding domain"/>
    <property type="match status" value="1"/>
</dbReference>
<evidence type="ECO:0000313" key="10">
    <source>
        <dbReference type="Proteomes" id="UP000322918"/>
    </source>
</evidence>
<dbReference type="InterPro" id="IPR013324">
    <property type="entry name" value="RNA_pol_sigma_r3/r4-like"/>
</dbReference>
<accession>A0A4Q0M544</accession>
<dbReference type="RefSeq" id="WP_128770732.1">
    <property type="nucleotide sequence ID" value="NZ_RXOC01000013.1"/>
</dbReference>
<organism evidence="8 9">
    <name type="scientific">Arcticibacter tournemirensis</name>
    <dbReference type="NCBI Taxonomy" id="699437"/>
    <lineage>
        <taxon>Bacteria</taxon>
        <taxon>Pseudomonadati</taxon>
        <taxon>Bacteroidota</taxon>
        <taxon>Sphingobacteriia</taxon>
        <taxon>Sphingobacteriales</taxon>
        <taxon>Sphingobacteriaceae</taxon>
        <taxon>Arcticibacter</taxon>
    </lineage>
</organism>
<keyword evidence="2" id="KW-0805">Transcription regulation</keyword>
<dbReference type="SUPFAM" id="SSF88946">
    <property type="entry name" value="Sigma2 domain of RNA polymerase sigma factors"/>
    <property type="match status" value="1"/>
</dbReference>
<comment type="similarity">
    <text evidence="1">Belongs to the sigma-70 factor family. ECF subfamily.</text>
</comment>
<dbReference type="GO" id="GO:0003677">
    <property type="term" value="F:DNA binding"/>
    <property type="evidence" value="ECO:0007669"/>
    <property type="project" value="InterPro"/>
</dbReference>
<evidence type="ECO:0000256" key="2">
    <source>
        <dbReference type="ARBA" id="ARBA00023015"/>
    </source>
</evidence>
<dbReference type="InterPro" id="IPR007627">
    <property type="entry name" value="RNA_pol_sigma70_r2"/>
</dbReference>
<protein>
    <submittedName>
        <fullName evidence="8">Sigma-70 family RNA polymerase sigma factor</fullName>
    </submittedName>
</protein>
<keyword evidence="3" id="KW-0731">Sigma factor</keyword>
<dbReference type="PANTHER" id="PTHR43133">
    <property type="entry name" value="RNA POLYMERASE ECF-TYPE SIGMA FACTO"/>
    <property type="match status" value="1"/>
</dbReference>
<dbReference type="EMBL" id="RXOC01000013">
    <property type="protein sequence ID" value="RXF68045.1"/>
    <property type="molecule type" value="Genomic_DNA"/>
</dbReference>
<evidence type="ECO:0000259" key="6">
    <source>
        <dbReference type="Pfam" id="PF08281"/>
    </source>
</evidence>
<dbReference type="PANTHER" id="PTHR43133:SF46">
    <property type="entry name" value="RNA POLYMERASE SIGMA-70 FACTOR ECF SUBFAMILY"/>
    <property type="match status" value="1"/>
</dbReference>
<feature type="domain" description="RNA polymerase sigma-70 region 2" evidence="5">
    <location>
        <begin position="28"/>
        <end position="96"/>
    </location>
</feature>
<sequence>MNTISRFKELNKMIEGSRQKDSRQQELLYKAYAAKMFVVCLRYARDHMEAEDILQTGFIKAFDKIATYKNEGTFEAWLRRIMVNTGIESYRKRQRTIQIEALCEESFQVTYGLAEPSLDIKDLLKLVQKLPDNYRTIFCLYAIDGYSHKEISVMLNTTELASRAALCRAREVLKKVILNSEKLERVCLAC</sequence>
<dbReference type="InterPro" id="IPR014284">
    <property type="entry name" value="RNA_pol_sigma-70_dom"/>
</dbReference>
<keyword evidence="4" id="KW-0804">Transcription</keyword>
<keyword evidence="10" id="KW-1185">Reference proteome</keyword>
<gene>
    <name evidence="8" type="ORF">EKH83_17395</name>
    <name evidence="7" type="ORF">F1649_18370</name>
</gene>
<evidence type="ECO:0000313" key="8">
    <source>
        <dbReference type="EMBL" id="RXF68045.1"/>
    </source>
</evidence>
<dbReference type="SUPFAM" id="SSF88659">
    <property type="entry name" value="Sigma3 and sigma4 domains of RNA polymerase sigma factors"/>
    <property type="match status" value="1"/>
</dbReference>
<dbReference type="Pfam" id="PF08281">
    <property type="entry name" value="Sigma70_r4_2"/>
    <property type="match status" value="1"/>
</dbReference>
<dbReference type="Proteomes" id="UP000290848">
    <property type="component" value="Unassembled WGS sequence"/>
</dbReference>